<organism evidence="2 3">
    <name type="scientific">Leptidea sinapis</name>
    <dbReference type="NCBI Taxonomy" id="189913"/>
    <lineage>
        <taxon>Eukaryota</taxon>
        <taxon>Metazoa</taxon>
        <taxon>Ecdysozoa</taxon>
        <taxon>Arthropoda</taxon>
        <taxon>Hexapoda</taxon>
        <taxon>Insecta</taxon>
        <taxon>Pterygota</taxon>
        <taxon>Neoptera</taxon>
        <taxon>Endopterygota</taxon>
        <taxon>Lepidoptera</taxon>
        <taxon>Glossata</taxon>
        <taxon>Ditrysia</taxon>
        <taxon>Papilionoidea</taxon>
        <taxon>Pieridae</taxon>
        <taxon>Dismorphiinae</taxon>
        <taxon>Leptidea</taxon>
    </lineage>
</organism>
<protein>
    <submittedName>
        <fullName evidence="2">Uncharacterized protein</fullName>
    </submittedName>
</protein>
<feature type="region of interest" description="Disordered" evidence="1">
    <location>
        <begin position="214"/>
        <end position="276"/>
    </location>
</feature>
<feature type="region of interest" description="Disordered" evidence="1">
    <location>
        <begin position="124"/>
        <end position="151"/>
    </location>
</feature>
<feature type="compositionally biased region" description="Low complexity" evidence="1">
    <location>
        <begin position="214"/>
        <end position="242"/>
    </location>
</feature>
<feature type="compositionally biased region" description="Acidic residues" evidence="1">
    <location>
        <begin position="266"/>
        <end position="276"/>
    </location>
</feature>
<dbReference type="EMBL" id="FZQP02002148">
    <property type="protein sequence ID" value="VVC94887.1"/>
    <property type="molecule type" value="Genomic_DNA"/>
</dbReference>
<name>A0A5E4Q9A6_9NEOP</name>
<evidence type="ECO:0000313" key="3">
    <source>
        <dbReference type="Proteomes" id="UP000324832"/>
    </source>
</evidence>
<dbReference type="AlphaFoldDB" id="A0A5E4Q9A6"/>
<reference evidence="2 3" key="1">
    <citation type="submission" date="2017-07" db="EMBL/GenBank/DDBJ databases">
        <authorList>
            <person name="Talla V."/>
            <person name="Backstrom N."/>
        </authorList>
    </citation>
    <scope>NUCLEOTIDE SEQUENCE [LARGE SCALE GENOMIC DNA]</scope>
</reference>
<proteinExistence type="predicted"/>
<accession>A0A5E4Q9A6</accession>
<evidence type="ECO:0000256" key="1">
    <source>
        <dbReference type="SAM" id="MobiDB-lite"/>
    </source>
</evidence>
<keyword evidence="3" id="KW-1185">Reference proteome</keyword>
<dbReference type="Proteomes" id="UP000324832">
    <property type="component" value="Unassembled WGS sequence"/>
</dbReference>
<gene>
    <name evidence="2" type="ORF">LSINAPIS_LOCUS6733</name>
</gene>
<sequence length="276" mass="29509">MYWHLVTTATEMKGTVLLLSVVVSCVRGSAVFWPGAIPVSSSFVKTIIPPQVKGFSYSSSQYINAIPATYNVGYQPQLSYQVPQFGIYPSYPGIPSYQPALAPAYYPGAGFVYPSPAVSPILPPSSVAPTAPPSRPPTQANPVQQPAGDEDTTVIESAEFSPGQTQNSQTASQFNQNANYQSYDSRNMPEFSQIPAVPDVPQVPQIPSVPAIPNIPAIAGPPGSGNNLSQYPQLSQPPQQSQFEYNPFQTQNSGLPSSQQNTQNLNDEDTVAVESA</sequence>
<feature type="compositionally biased region" description="Polar residues" evidence="1">
    <location>
        <begin position="243"/>
        <end position="265"/>
    </location>
</feature>
<evidence type="ECO:0000313" key="2">
    <source>
        <dbReference type="EMBL" id="VVC94887.1"/>
    </source>
</evidence>